<dbReference type="PRINTS" id="PR01703">
    <property type="entry name" value="MNSODISMTASE"/>
</dbReference>
<dbReference type="PANTHER" id="PTHR43595:SF2">
    <property type="entry name" value="SMALL RIBOSOMAL SUBUNIT PROTEIN MS42"/>
    <property type="match status" value="1"/>
</dbReference>
<dbReference type="EC" id="1.15.1.1" evidence="2 6"/>
<feature type="binding site" evidence="5">
    <location>
        <position position="185"/>
    </location>
    <ligand>
        <name>Mn(2+)</name>
        <dbReference type="ChEBI" id="CHEBI:29035"/>
    </ligand>
</feature>
<evidence type="ECO:0000256" key="2">
    <source>
        <dbReference type="ARBA" id="ARBA00012682"/>
    </source>
</evidence>
<dbReference type="Proteomes" id="UP000515292">
    <property type="component" value="Chromosome"/>
</dbReference>
<comment type="catalytic activity">
    <reaction evidence="6">
        <text>2 superoxide + 2 H(+) = H2O2 + O2</text>
        <dbReference type="Rhea" id="RHEA:20696"/>
        <dbReference type="ChEBI" id="CHEBI:15378"/>
        <dbReference type="ChEBI" id="CHEBI:15379"/>
        <dbReference type="ChEBI" id="CHEBI:16240"/>
        <dbReference type="ChEBI" id="CHEBI:18421"/>
        <dbReference type="EC" id="1.15.1.1"/>
    </reaction>
</comment>
<dbReference type="InterPro" id="IPR001189">
    <property type="entry name" value="Mn/Fe_SOD"/>
</dbReference>
<dbReference type="Pfam" id="PF02777">
    <property type="entry name" value="Sod_Fe_C"/>
    <property type="match status" value="1"/>
</dbReference>
<keyword evidence="3 5" id="KW-0479">Metal-binding</keyword>
<dbReference type="InterPro" id="IPR036324">
    <property type="entry name" value="Mn/Fe_SOD_N_sf"/>
</dbReference>
<dbReference type="AlphaFoldDB" id="A0A7G5IM86"/>
<dbReference type="Pfam" id="PF00081">
    <property type="entry name" value="Sod_Fe_N"/>
    <property type="match status" value="1"/>
</dbReference>
<dbReference type="SUPFAM" id="SSF54719">
    <property type="entry name" value="Fe,Mn superoxide dismutase (SOD), C-terminal domain"/>
    <property type="match status" value="1"/>
</dbReference>
<comment type="similarity">
    <text evidence="1 6">Belongs to the iron/manganese superoxide dismutase family.</text>
</comment>
<dbReference type="InterPro" id="IPR019833">
    <property type="entry name" value="Mn/Fe_SOD_BS"/>
</dbReference>
<dbReference type="PIRSF" id="PIRSF000349">
    <property type="entry name" value="SODismutase"/>
    <property type="match status" value="1"/>
</dbReference>
<evidence type="ECO:0000256" key="1">
    <source>
        <dbReference type="ARBA" id="ARBA00008714"/>
    </source>
</evidence>
<evidence type="ECO:0000313" key="9">
    <source>
        <dbReference type="EMBL" id="QMW24478.1"/>
    </source>
</evidence>
<evidence type="ECO:0000313" key="10">
    <source>
        <dbReference type="Proteomes" id="UP000515292"/>
    </source>
</evidence>
<dbReference type="InterPro" id="IPR019832">
    <property type="entry name" value="Mn/Fe_SOD_C"/>
</dbReference>
<protein>
    <recommendedName>
        <fullName evidence="2 6">Superoxide dismutase</fullName>
        <ecNumber evidence="2 6">1.15.1.1</ecNumber>
    </recommendedName>
</protein>
<dbReference type="Gene3D" id="1.10.287.990">
    <property type="entry name" value="Fe,Mn superoxide dismutase (SOD) domain"/>
    <property type="match status" value="1"/>
</dbReference>
<dbReference type="EMBL" id="CP059851">
    <property type="protein sequence ID" value="QMW24478.1"/>
    <property type="molecule type" value="Genomic_DNA"/>
</dbReference>
<keyword evidence="4 6" id="KW-0560">Oxidoreductase</keyword>
<dbReference type="GO" id="GO:0004784">
    <property type="term" value="F:superoxide dismutase activity"/>
    <property type="evidence" value="ECO:0007669"/>
    <property type="project" value="UniProtKB-EC"/>
</dbReference>
<dbReference type="InterPro" id="IPR019831">
    <property type="entry name" value="Mn/Fe_SOD_N"/>
</dbReference>
<evidence type="ECO:0000256" key="4">
    <source>
        <dbReference type="ARBA" id="ARBA00023002"/>
    </source>
</evidence>
<sequence>MSTARTAAPLLGSAAPVASGRFTLPPLPYAPSALSPAVSAETLALHHGKHHQAYVDALNKAVAETPAARGKPLEALFASASTLPAAIRNNGGGHWNHSFYWESMAGPDRRGAPSKALSAAIERAFGGMEGLRTAFDEKGKGRFGSGWAWLILQDDGRLAVTSTPNQDNPLFDDADEKGVPLLTNDVWEHAYYLSFQNRRPDYLNAFWNAVNWSVVSERYATSADD</sequence>
<feature type="binding site" evidence="5">
    <location>
        <position position="97"/>
    </location>
    <ligand>
        <name>Mn(2+)</name>
        <dbReference type="ChEBI" id="CHEBI:29035"/>
    </ligand>
</feature>
<evidence type="ECO:0000259" key="7">
    <source>
        <dbReference type="Pfam" id="PF00081"/>
    </source>
</evidence>
<evidence type="ECO:0000256" key="5">
    <source>
        <dbReference type="PIRSR" id="PIRSR000349-1"/>
    </source>
</evidence>
<dbReference type="PANTHER" id="PTHR43595">
    <property type="entry name" value="37S RIBOSOMAL PROTEIN S26, MITOCHONDRIAL"/>
    <property type="match status" value="1"/>
</dbReference>
<feature type="domain" description="Manganese/iron superoxide dismutase C-terminal" evidence="8">
    <location>
        <begin position="113"/>
        <end position="218"/>
    </location>
</feature>
<dbReference type="GO" id="GO:0046872">
    <property type="term" value="F:metal ion binding"/>
    <property type="evidence" value="ECO:0007669"/>
    <property type="project" value="UniProtKB-KW"/>
</dbReference>
<accession>A0A7G5IM86</accession>
<reference evidence="9 10" key="1">
    <citation type="submission" date="2020-07" db="EMBL/GenBank/DDBJ databases">
        <title>Complete genome sequence for Sandaracinobacter sp. M6.</title>
        <authorList>
            <person name="Tang Y."/>
            <person name="Liu Q."/>
            <person name="Guo Z."/>
            <person name="Lei P."/>
            <person name="Huang B."/>
        </authorList>
    </citation>
    <scope>NUCLEOTIDE SEQUENCE [LARGE SCALE GENOMIC DNA]</scope>
    <source>
        <strain evidence="9 10">M6</strain>
    </source>
</reference>
<dbReference type="GO" id="GO:0005737">
    <property type="term" value="C:cytoplasm"/>
    <property type="evidence" value="ECO:0007669"/>
    <property type="project" value="TreeGrafter"/>
</dbReference>
<dbReference type="PROSITE" id="PS00088">
    <property type="entry name" value="SOD_MN"/>
    <property type="match status" value="1"/>
</dbReference>
<feature type="binding site" evidence="5">
    <location>
        <position position="46"/>
    </location>
    <ligand>
        <name>Mn(2+)</name>
        <dbReference type="ChEBI" id="CHEBI:29035"/>
    </ligand>
</feature>
<dbReference type="SUPFAM" id="SSF46609">
    <property type="entry name" value="Fe,Mn superoxide dismutase (SOD), N-terminal domain"/>
    <property type="match status" value="1"/>
</dbReference>
<gene>
    <name evidence="9" type="ORF">H3309_01925</name>
</gene>
<comment type="function">
    <text evidence="6">Destroys radicals which are normally produced within the cells and which are toxic to biological systems.</text>
</comment>
<organism evidence="9 10">
    <name type="scientific">Sandaracinobacteroides saxicola</name>
    <dbReference type="NCBI Taxonomy" id="2759707"/>
    <lineage>
        <taxon>Bacteria</taxon>
        <taxon>Pseudomonadati</taxon>
        <taxon>Pseudomonadota</taxon>
        <taxon>Alphaproteobacteria</taxon>
        <taxon>Sphingomonadales</taxon>
        <taxon>Sphingosinicellaceae</taxon>
        <taxon>Sandaracinobacteroides</taxon>
    </lineage>
</organism>
<proteinExistence type="inferred from homology"/>
<evidence type="ECO:0000259" key="8">
    <source>
        <dbReference type="Pfam" id="PF02777"/>
    </source>
</evidence>
<evidence type="ECO:0000256" key="6">
    <source>
        <dbReference type="RuleBase" id="RU000414"/>
    </source>
</evidence>
<name>A0A7G5IM86_9SPHN</name>
<keyword evidence="10" id="KW-1185">Reference proteome</keyword>
<feature type="domain" description="Manganese/iron superoxide dismutase N-terminal" evidence="7">
    <location>
        <begin position="22"/>
        <end position="105"/>
    </location>
</feature>
<dbReference type="KEGG" id="sand:H3309_01925"/>
<dbReference type="InterPro" id="IPR036314">
    <property type="entry name" value="SOD_C_sf"/>
</dbReference>
<dbReference type="Gene3D" id="3.55.40.20">
    <property type="entry name" value="Iron/manganese superoxide dismutase, C-terminal domain"/>
    <property type="match status" value="1"/>
</dbReference>
<evidence type="ECO:0000256" key="3">
    <source>
        <dbReference type="ARBA" id="ARBA00022723"/>
    </source>
</evidence>
<feature type="binding site" evidence="5">
    <location>
        <position position="189"/>
    </location>
    <ligand>
        <name>Mn(2+)</name>
        <dbReference type="ChEBI" id="CHEBI:29035"/>
    </ligand>
</feature>